<sequence>MSFLNDHIKRRRSYTNVSNLRCQKMIKIAANKSHTYISLSDSLSATKKDDQEMNLSMNSTIIKSTESRIFKIASQFLNNR</sequence>
<reference evidence="1 2" key="1">
    <citation type="journal article" date="2024" name="Ann. Entomol. Soc. Am.">
        <title>Genomic analyses of the southern and eastern yellowjacket wasps (Hymenoptera: Vespidae) reveal evolutionary signatures of social life.</title>
        <authorList>
            <person name="Catto M.A."/>
            <person name="Caine P.B."/>
            <person name="Orr S.E."/>
            <person name="Hunt B.G."/>
            <person name="Goodisman M.A.D."/>
        </authorList>
    </citation>
    <scope>NUCLEOTIDE SEQUENCE [LARGE SCALE GENOMIC DNA]</scope>
    <source>
        <strain evidence="1">233</strain>
        <tissue evidence="1">Head and thorax</tissue>
    </source>
</reference>
<evidence type="ECO:0000313" key="2">
    <source>
        <dbReference type="Proteomes" id="UP001607302"/>
    </source>
</evidence>
<name>A0ABD2B9S6_VESSQ</name>
<keyword evidence="2" id="KW-1185">Reference proteome</keyword>
<dbReference type="AlphaFoldDB" id="A0ABD2B9S6"/>
<comment type="caution">
    <text evidence="1">The sequence shown here is derived from an EMBL/GenBank/DDBJ whole genome shotgun (WGS) entry which is preliminary data.</text>
</comment>
<evidence type="ECO:0000313" key="1">
    <source>
        <dbReference type="EMBL" id="KAL2729481.1"/>
    </source>
</evidence>
<proteinExistence type="predicted"/>
<protein>
    <submittedName>
        <fullName evidence="1">Transcription factor adf-1</fullName>
    </submittedName>
</protein>
<organism evidence="1 2">
    <name type="scientific">Vespula squamosa</name>
    <name type="common">Southern yellow jacket</name>
    <name type="synonym">Wasp</name>
    <dbReference type="NCBI Taxonomy" id="30214"/>
    <lineage>
        <taxon>Eukaryota</taxon>
        <taxon>Metazoa</taxon>
        <taxon>Ecdysozoa</taxon>
        <taxon>Arthropoda</taxon>
        <taxon>Hexapoda</taxon>
        <taxon>Insecta</taxon>
        <taxon>Pterygota</taxon>
        <taxon>Neoptera</taxon>
        <taxon>Endopterygota</taxon>
        <taxon>Hymenoptera</taxon>
        <taxon>Apocrita</taxon>
        <taxon>Aculeata</taxon>
        <taxon>Vespoidea</taxon>
        <taxon>Vespidae</taxon>
        <taxon>Vespinae</taxon>
        <taxon>Vespula</taxon>
    </lineage>
</organism>
<dbReference type="Proteomes" id="UP001607302">
    <property type="component" value="Unassembled WGS sequence"/>
</dbReference>
<gene>
    <name evidence="1" type="ORF">V1478_005771</name>
</gene>
<accession>A0ABD2B9S6</accession>
<dbReference type="EMBL" id="JAUDFV010000130">
    <property type="protein sequence ID" value="KAL2729481.1"/>
    <property type="molecule type" value="Genomic_DNA"/>
</dbReference>